<feature type="compositionally biased region" description="Acidic residues" evidence="1">
    <location>
        <begin position="100"/>
        <end position="115"/>
    </location>
</feature>
<organism evidence="2 3">
    <name type="scientific">Suillus placidus</name>
    <dbReference type="NCBI Taxonomy" id="48579"/>
    <lineage>
        <taxon>Eukaryota</taxon>
        <taxon>Fungi</taxon>
        <taxon>Dikarya</taxon>
        <taxon>Basidiomycota</taxon>
        <taxon>Agaricomycotina</taxon>
        <taxon>Agaricomycetes</taxon>
        <taxon>Agaricomycetidae</taxon>
        <taxon>Boletales</taxon>
        <taxon>Suillineae</taxon>
        <taxon>Suillaceae</taxon>
        <taxon>Suillus</taxon>
    </lineage>
</organism>
<feature type="compositionally biased region" description="Basic and acidic residues" evidence="1">
    <location>
        <begin position="116"/>
        <end position="126"/>
    </location>
</feature>
<accession>A0A9P7D5D0</accession>
<evidence type="ECO:0000313" key="2">
    <source>
        <dbReference type="EMBL" id="KAG1779161.1"/>
    </source>
</evidence>
<dbReference type="EMBL" id="JABBWD010000013">
    <property type="protein sequence ID" value="KAG1779161.1"/>
    <property type="molecule type" value="Genomic_DNA"/>
</dbReference>
<name>A0A9P7D5D0_9AGAM</name>
<gene>
    <name evidence="2" type="ORF">EV702DRAFT_1195670</name>
</gene>
<dbReference type="AlphaFoldDB" id="A0A9P7D5D0"/>
<dbReference type="OrthoDB" id="2690740at2759"/>
<reference evidence="2" key="1">
    <citation type="journal article" date="2020" name="New Phytol.">
        <title>Comparative genomics reveals dynamic genome evolution in host specialist ectomycorrhizal fungi.</title>
        <authorList>
            <person name="Lofgren L.A."/>
            <person name="Nguyen N.H."/>
            <person name="Vilgalys R."/>
            <person name="Ruytinx J."/>
            <person name="Liao H.L."/>
            <person name="Branco S."/>
            <person name="Kuo A."/>
            <person name="LaButti K."/>
            <person name="Lipzen A."/>
            <person name="Andreopoulos W."/>
            <person name="Pangilinan J."/>
            <person name="Riley R."/>
            <person name="Hundley H."/>
            <person name="Na H."/>
            <person name="Barry K."/>
            <person name="Grigoriev I.V."/>
            <person name="Stajich J.E."/>
            <person name="Kennedy P.G."/>
        </authorList>
    </citation>
    <scope>NUCLEOTIDE SEQUENCE</scope>
    <source>
        <strain evidence="2">DOB743</strain>
    </source>
</reference>
<comment type="caution">
    <text evidence="2">The sequence shown here is derived from an EMBL/GenBank/DDBJ whole genome shotgun (WGS) entry which is preliminary data.</text>
</comment>
<proteinExistence type="predicted"/>
<protein>
    <submittedName>
        <fullName evidence="2">Uncharacterized protein</fullName>
    </submittedName>
</protein>
<evidence type="ECO:0000256" key="1">
    <source>
        <dbReference type="SAM" id="MobiDB-lite"/>
    </source>
</evidence>
<sequence>MSPSAGKSRASGAYNAAQTISELFKRCQVEGPNYVDSSHLTKRACKSATVTLTDAGPPGEPPEPPFNLPNFADEDDCNCGARLLRLRQQRAAALGNDPLGPEEYEAEEGEGEGEGESDRKEVAGTHSSEDLATIIAELASAHCRSSTHNPLNWLQDIANHVQTPKDVHINFLVMVNYMTLVCKCQSVRLKTGLHLTGIYKPEIKPNDLFIAIACGGSIHSLVLIASLGLRVAVASMVGTMHLNLANMLRSPPPNSPQRKLIMEHIAPTIAHMRLMFPLAMDMMFSAALIARFAVSKSVDCMDLSGSDRFFDAIIQNPPLSDIEEDKVEHIVIKTSYNLLSPENKRFKAPRNKADNSIWSTKERSHAEAGERVRSIEGLKLKLAKLYHKGVKITQDAYLRIPMHIIPNHHLELQNADDSLMAFVSTGTPDSYMIYS</sequence>
<dbReference type="Proteomes" id="UP000714275">
    <property type="component" value="Unassembled WGS sequence"/>
</dbReference>
<evidence type="ECO:0000313" key="3">
    <source>
        <dbReference type="Proteomes" id="UP000714275"/>
    </source>
</evidence>
<feature type="region of interest" description="Disordered" evidence="1">
    <location>
        <begin position="94"/>
        <end position="126"/>
    </location>
</feature>
<keyword evidence="3" id="KW-1185">Reference proteome</keyword>